<comment type="cofactor">
    <cofactor evidence="1">
        <name>Mg(2+)</name>
        <dbReference type="ChEBI" id="CHEBI:18420"/>
    </cofactor>
</comment>
<evidence type="ECO:0000256" key="7">
    <source>
        <dbReference type="ARBA" id="ARBA00023209"/>
    </source>
</evidence>
<evidence type="ECO:0000256" key="2">
    <source>
        <dbReference type="ARBA" id="ARBA00005983"/>
    </source>
</evidence>
<dbReference type="Proteomes" id="UP001501079">
    <property type="component" value="Unassembled WGS sequence"/>
</dbReference>
<evidence type="ECO:0000256" key="4">
    <source>
        <dbReference type="ARBA" id="ARBA00022741"/>
    </source>
</evidence>
<sequence length="312" mass="32791">MAVVYNPTKVDVERLRQLLGEAESAAGFEAASWFETASGDEGRQAAADAEATRPSFVLVVGGDGTVRTVAEQLAGSGVPLAVAAAGTGNLLARALGLPVDDLPAAVKSALGGGVHGIDVGHATLQHANGTVTSHAFLVMAGIGLDARMAAGTNPRLKKHLGWLAYADPIGRSVIANADFAIHYRLDGGRRHSTRAHTVIVGNCGTLTGGILLIPDARPDDGILDTVILRPRRKGAWLQIGIRLALSRFLHRTTTGRLLRQLVRQPFALRYGRARRIDVAFNTPQEVELDGDSFGAITSASITIRPGALQLIS</sequence>
<dbReference type="Gene3D" id="2.60.200.40">
    <property type="match status" value="1"/>
</dbReference>
<comment type="caution">
    <text evidence="10">The sequence shown here is derived from an EMBL/GenBank/DDBJ whole genome shotgun (WGS) entry which is preliminary data.</text>
</comment>
<reference evidence="11" key="1">
    <citation type="journal article" date="2019" name="Int. J. Syst. Evol. Microbiol.">
        <title>The Global Catalogue of Microorganisms (GCM) 10K type strain sequencing project: providing services to taxonomists for standard genome sequencing and annotation.</title>
        <authorList>
            <consortium name="The Broad Institute Genomics Platform"/>
            <consortium name="The Broad Institute Genome Sequencing Center for Infectious Disease"/>
            <person name="Wu L."/>
            <person name="Ma J."/>
        </authorList>
    </citation>
    <scope>NUCLEOTIDE SEQUENCE [LARGE SCALE GENOMIC DNA]</scope>
    <source>
        <strain evidence="11">JCM 17591</strain>
    </source>
</reference>
<dbReference type="SUPFAM" id="SSF111331">
    <property type="entry name" value="NAD kinase/diacylglycerol kinase-like"/>
    <property type="match status" value="1"/>
</dbReference>
<evidence type="ECO:0000259" key="9">
    <source>
        <dbReference type="PROSITE" id="PS50146"/>
    </source>
</evidence>
<name>A0ABP8A5R0_9MICO</name>
<evidence type="ECO:0000256" key="1">
    <source>
        <dbReference type="ARBA" id="ARBA00001946"/>
    </source>
</evidence>
<evidence type="ECO:0000256" key="6">
    <source>
        <dbReference type="ARBA" id="ARBA00022840"/>
    </source>
</evidence>
<comment type="similarity">
    <text evidence="2">Belongs to the diacylglycerol/lipid kinase family.</text>
</comment>
<keyword evidence="8" id="KW-1208">Phospholipid metabolism</keyword>
<accession>A0ABP8A5R0</accession>
<keyword evidence="3" id="KW-0808">Transferase</keyword>
<dbReference type="InterPro" id="IPR050187">
    <property type="entry name" value="Lipid_Phosphate_FormReg"/>
</dbReference>
<protein>
    <submittedName>
        <fullName evidence="10">Diacylglycerol kinase family protein</fullName>
    </submittedName>
</protein>
<dbReference type="PANTHER" id="PTHR12358:SF54">
    <property type="entry name" value="SPHINGOSINE KINASE RELATED PROTEIN"/>
    <property type="match status" value="1"/>
</dbReference>
<feature type="domain" description="DAGKc" evidence="9">
    <location>
        <begin position="1"/>
        <end position="126"/>
    </location>
</feature>
<proteinExistence type="inferred from homology"/>
<dbReference type="InterPro" id="IPR017438">
    <property type="entry name" value="ATP-NAD_kinase_N"/>
</dbReference>
<keyword evidence="6" id="KW-0067">ATP-binding</keyword>
<dbReference type="RefSeq" id="WP_344755620.1">
    <property type="nucleotide sequence ID" value="NZ_BAABBW010000004.1"/>
</dbReference>
<dbReference type="InterPro" id="IPR016064">
    <property type="entry name" value="NAD/diacylglycerol_kinase_sf"/>
</dbReference>
<evidence type="ECO:0000256" key="3">
    <source>
        <dbReference type="ARBA" id="ARBA00022679"/>
    </source>
</evidence>
<keyword evidence="7" id="KW-0444">Lipid biosynthesis</keyword>
<dbReference type="GO" id="GO:0016301">
    <property type="term" value="F:kinase activity"/>
    <property type="evidence" value="ECO:0007669"/>
    <property type="project" value="UniProtKB-KW"/>
</dbReference>
<dbReference type="Pfam" id="PF19279">
    <property type="entry name" value="YegS_C"/>
    <property type="match status" value="1"/>
</dbReference>
<gene>
    <name evidence="10" type="ORF">GCM10022287_28840</name>
</gene>
<dbReference type="InterPro" id="IPR045540">
    <property type="entry name" value="YegS/DAGK_C"/>
</dbReference>
<organism evidence="10 11">
    <name type="scientific">Gryllotalpicola koreensis</name>
    <dbReference type="NCBI Taxonomy" id="993086"/>
    <lineage>
        <taxon>Bacteria</taxon>
        <taxon>Bacillati</taxon>
        <taxon>Actinomycetota</taxon>
        <taxon>Actinomycetes</taxon>
        <taxon>Micrococcales</taxon>
        <taxon>Microbacteriaceae</taxon>
        <taxon>Gryllotalpicola</taxon>
    </lineage>
</organism>
<evidence type="ECO:0000256" key="5">
    <source>
        <dbReference type="ARBA" id="ARBA00022777"/>
    </source>
</evidence>
<dbReference type="EMBL" id="BAABBW010000004">
    <property type="protein sequence ID" value="GAA4178474.1"/>
    <property type="molecule type" value="Genomic_DNA"/>
</dbReference>
<evidence type="ECO:0000256" key="8">
    <source>
        <dbReference type="ARBA" id="ARBA00023264"/>
    </source>
</evidence>
<keyword evidence="5 10" id="KW-0418">Kinase</keyword>
<evidence type="ECO:0000313" key="10">
    <source>
        <dbReference type="EMBL" id="GAA4178474.1"/>
    </source>
</evidence>
<dbReference type="Pfam" id="PF00781">
    <property type="entry name" value="DAGK_cat"/>
    <property type="match status" value="1"/>
</dbReference>
<evidence type="ECO:0000313" key="11">
    <source>
        <dbReference type="Proteomes" id="UP001501079"/>
    </source>
</evidence>
<dbReference type="PANTHER" id="PTHR12358">
    <property type="entry name" value="SPHINGOSINE KINASE"/>
    <property type="match status" value="1"/>
</dbReference>
<dbReference type="InterPro" id="IPR001206">
    <property type="entry name" value="Diacylglycerol_kinase_cat_dom"/>
</dbReference>
<keyword evidence="11" id="KW-1185">Reference proteome</keyword>
<keyword evidence="7" id="KW-0594">Phospholipid biosynthesis</keyword>
<keyword evidence="7" id="KW-0443">Lipid metabolism</keyword>
<dbReference type="PROSITE" id="PS50146">
    <property type="entry name" value="DAGK"/>
    <property type="match status" value="1"/>
</dbReference>
<dbReference type="Gene3D" id="3.40.50.10330">
    <property type="entry name" value="Probable inorganic polyphosphate/atp-NAD kinase, domain 1"/>
    <property type="match status" value="1"/>
</dbReference>
<keyword evidence="4" id="KW-0547">Nucleotide-binding</keyword>